<feature type="compositionally biased region" description="Low complexity" evidence="1">
    <location>
        <begin position="83"/>
        <end position="93"/>
    </location>
</feature>
<sequence>MPAPCRSMIFASLLIAALAGCTLVEQNRQIDATQGRIDTKTVQLTQAEQEQAALQQQMQSISTDLHQKQMSNKDLERRLAKLQAANQQAATDNDAQRARKRKLDAELTQDRAALAALSQNTTMDPFEQQRKIDQLKADIKKRLELLAQMK</sequence>
<evidence type="ECO:0000313" key="4">
    <source>
        <dbReference type="Proteomes" id="UP000071859"/>
    </source>
</evidence>
<comment type="caution">
    <text evidence="3">The sequence shown here is derived from an EMBL/GenBank/DDBJ whole genome shotgun (WGS) entry which is preliminary data.</text>
</comment>
<gene>
    <name evidence="3" type="ORF">AWB78_02122</name>
</gene>
<evidence type="ECO:0000313" key="3">
    <source>
        <dbReference type="EMBL" id="SAK63200.1"/>
    </source>
</evidence>
<organism evidence="3 4">
    <name type="scientific">Caballeronia calidae</name>
    <dbReference type="NCBI Taxonomy" id="1777139"/>
    <lineage>
        <taxon>Bacteria</taxon>
        <taxon>Pseudomonadati</taxon>
        <taxon>Pseudomonadota</taxon>
        <taxon>Betaproteobacteria</taxon>
        <taxon>Burkholderiales</taxon>
        <taxon>Burkholderiaceae</taxon>
        <taxon>Caballeronia</taxon>
    </lineage>
</organism>
<keyword evidence="2" id="KW-0732">Signal</keyword>
<accession>A0A158AZX2</accession>
<name>A0A158AZX2_9BURK</name>
<feature type="region of interest" description="Disordered" evidence="1">
    <location>
        <begin position="83"/>
        <end position="103"/>
    </location>
</feature>
<dbReference type="PROSITE" id="PS51257">
    <property type="entry name" value="PROKAR_LIPOPROTEIN"/>
    <property type="match status" value="1"/>
</dbReference>
<keyword evidence="4" id="KW-1185">Reference proteome</keyword>
<reference evidence="3" key="1">
    <citation type="submission" date="2016-01" db="EMBL/GenBank/DDBJ databases">
        <authorList>
            <person name="Peeters C."/>
        </authorList>
    </citation>
    <scope>NUCLEOTIDE SEQUENCE</scope>
    <source>
        <strain evidence="3">LMG 29321</strain>
    </source>
</reference>
<feature type="chain" id="PRO_5007621183" description="Lipoprotein" evidence="2">
    <location>
        <begin position="20"/>
        <end position="150"/>
    </location>
</feature>
<dbReference type="Proteomes" id="UP000071859">
    <property type="component" value="Unassembled WGS sequence"/>
</dbReference>
<evidence type="ECO:0008006" key="5">
    <source>
        <dbReference type="Google" id="ProtNLM"/>
    </source>
</evidence>
<proteinExistence type="predicted"/>
<protein>
    <recommendedName>
        <fullName evidence="5">Lipoprotein</fullName>
    </recommendedName>
</protein>
<dbReference type="AlphaFoldDB" id="A0A158AZX2"/>
<dbReference type="EMBL" id="FCOX02000008">
    <property type="protein sequence ID" value="SAK63200.1"/>
    <property type="molecule type" value="Genomic_DNA"/>
</dbReference>
<evidence type="ECO:0000256" key="2">
    <source>
        <dbReference type="SAM" id="SignalP"/>
    </source>
</evidence>
<evidence type="ECO:0000256" key="1">
    <source>
        <dbReference type="SAM" id="MobiDB-lite"/>
    </source>
</evidence>
<feature type="signal peptide" evidence="2">
    <location>
        <begin position="1"/>
        <end position="19"/>
    </location>
</feature>